<dbReference type="Gene3D" id="3.40.50.80">
    <property type="entry name" value="Nucleotide-binding domain of ferredoxin-NADP reductase (FNR) module"/>
    <property type="match status" value="1"/>
</dbReference>
<reference evidence="8 9" key="2">
    <citation type="journal article" date="2017" name="Int. J. Syst. Evol. Microbiol.">
        <title>Adaptation of Surface-Associated Bacteria to the Open Ocean: A Genomically Distinct Subpopulation of Phaeobacter gallaeciensis Colonizes Pacific Mesozooplankton.</title>
        <authorList>
            <person name="Freese H.M."/>
            <person name="Methner A."/>
            <person name="Overmann J."/>
        </authorList>
    </citation>
    <scope>NUCLEOTIDE SEQUENCE [LARGE SCALE GENOMIC DNA]</scope>
    <source>
        <strain evidence="8 9">P66</strain>
    </source>
</reference>
<dbReference type="InterPro" id="IPR006656">
    <property type="entry name" value="Mopterin_OxRdtase"/>
</dbReference>
<dbReference type="InterPro" id="IPR006963">
    <property type="entry name" value="Mopterin_OxRdtase_4Fe-4S_dom"/>
</dbReference>
<dbReference type="PANTHER" id="PTHR43742">
    <property type="entry name" value="TRIMETHYLAMINE-N-OXIDE REDUCTASE"/>
    <property type="match status" value="1"/>
</dbReference>
<dbReference type="InterPro" id="IPR008333">
    <property type="entry name" value="Cbr1-like_FAD-bd_dom"/>
</dbReference>
<dbReference type="SUPFAM" id="SSF63380">
    <property type="entry name" value="Riboflavin synthase domain-like"/>
    <property type="match status" value="1"/>
</dbReference>
<comment type="similarity">
    <text evidence="1">Belongs to the prokaryotic molybdopterin-containing oxidoreductase family.</text>
</comment>
<dbReference type="Pfam" id="PF04879">
    <property type="entry name" value="Molybdop_Fe4S4"/>
    <property type="match status" value="1"/>
</dbReference>
<dbReference type="CDD" id="cd06184">
    <property type="entry name" value="flavohem_like_fad_nad_binding"/>
    <property type="match status" value="1"/>
</dbReference>
<dbReference type="Gene3D" id="3.10.20.30">
    <property type="match status" value="1"/>
</dbReference>
<dbReference type="Pfam" id="PF00384">
    <property type="entry name" value="Molybdopterin"/>
    <property type="match status" value="1"/>
</dbReference>
<evidence type="ECO:0000256" key="4">
    <source>
        <dbReference type="ARBA" id="ARBA00023014"/>
    </source>
</evidence>
<dbReference type="Pfam" id="PF01568">
    <property type="entry name" value="Molydop_binding"/>
    <property type="match status" value="1"/>
</dbReference>
<evidence type="ECO:0000256" key="1">
    <source>
        <dbReference type="ARBA" id="ARBA00010312"/>
    </source>
</evidence>
<dbReference type="InterPro" id="IPR009010">
    <property type="entry name" value="Asp_de-COase-like_dom_sf"/>
</dbReference>
<keyword evidence="4" id="KW-0411">Iron-sulfur</keyword>
<reference evidence="8 9" key="1">
    <citation type="journal article" date="2017" name="Genome Biol. Evol.">
        <title>Trajectories and Drivers of Genome Evolution in Surface-Associated Marine Phaeobacter.</title>
        <authorList>
            <person name="Freese H.M."/>
            <person name="Sikorski J."/>
            <person name="Bunk B."/>
            <person name="Scheuner C."/>
            <person name="Meier-Kolthoff J.P."/>
            <person name="Sproer C."/>
            <person name="Gram L."/>
            <person name="Overmann J."/>
        </authorList>
    </citation>
    <scope>NUCLEOTIDE SEQUENCE [LARGE SCALE GENOMIC DNA]</scope>
    <source>
        <strain evidence="8 9">P66</strain>
    </source>
</reference>
<evidence type="ECO:0000313" key="9">
    <source>
        <dbReference type="Proteomes" id="UP000236536"/>
    </source>
</evidence>
<gene>
    <name evidence="8" type="ORF">PhaeoP66_04230</name>
</gene>
<dbReference type="SUPFAM" id="SSF50692">
    <property type="entry name" value="ADC-like"/>
    <property type="match status" value="1"/>
</dbReference>
<evidence type="ECO:0000313" key="8">
    <source>
        <dbReference type="EMBL" id="AUQ96956.1"/>
    </source>
</evidence>
<feature type="domain" description="FAD-binding FR-type" evidence="6">
    <location>
        <begin position="795"/>
        <end position="912"/>
    </location>
</feature>
<dbReference type="PANTHER" id="PTHR43742:SF6">
    <property type="entry name" value="OXIDOREDUCTASE YYAE-RELATED"/>
    <property type="match status" value="1"/>
</dbReference>
<dbReference type="SUPFAM" id="SSF53706">
    <property type="entry name" value="Formate dehydrogenase/DMSO reductase, domains 1-3"/>
    <property type="match status" value="1"/>
</dbReference>
<dbReference type="PROSITE" id="PS51384">
    <property type="entry name" value="FAD_FR"/>
    <property type="match status" value="1"/>
</dbReference>
<keyword evidence="9" id="KW-1185">Reference proteome</keyword>
<dbReference type="InterPro" id="IPR039261">
    <property type="entry name" value="FNR_nucleotide-bd"/>
</dbReference>
<dbReference type="PROSITE" id="PS51085">
    <property type="entry name" value="2FE2S_FER_2"/>
    <property type="match status" value="1"/>
</dbReference>
<dbReference type="Gene3D" id="3.40.228.10">
    <property type="entry name" value="Dimethylsulfoxide Reductase, domain 2"/>
    <property type="match status" value="1"/>
</dbReference>
<evidence type="ECO:0000259" key="6">
    <source>
        <dbReference type="PROSITE" id="PS51384"/>
    </source>
</evidence>
<dbReference type="InterPro" id="IPR001433">
    <property type="entry name" value="OxRdtase_FAD/NAD-bd"/>
</dbReference>
<evidence type="ECO:0000256" key="3">
    <source>
        <dbReference type="ARBA" id="ARBA00023004"/>
    </source>
</evidence>
<dbReference type="InterPro" id="IPR050612">
    <property type="entry name" value="Prok_Mopterin_Oxidored"/>
</dbReference>
<dbReference type="Gene3D" id="2.40.40.20">
    <property type="match status" value="1"/>
</dbReference>
<dbReference type="SUPFAM" id="SSF54292">
    <property type="entry name" value="2Fe-2S ferredoxin-like"/>
    <property type="match status" value="1"/>
</dbReference>
<dbReference type="CDD" id="cd00207">
    <property type="entry name" value="fer2"/>
    <property type="match status" value="1"/>
</dbReference>
<dbReference type="SUPFAM" id="SSF52343">
    <property type="entry name" value="Ferredoxin reductase-like, C-terminal NADP-linked domain"/>
    <property type="match status" value="1"/>
</dbReference>
<evidence type="ECO:0000259" key="7">
    <source>
        <dbReference type="PROSITE" id="PS51669"/>
    </source>
</evidence>
<evidence type="ECO:0000256" key="2">
    <source>
        <dbReference type="ARBA" id="ARBA00022723"/>
    </source>
</evidence>
<feature type="domain" description="4Fe-4S Mo/W bis-MGD-type" evidence="7">
    <location>
        <begin position="6"/>
        <end position="61"/>
    </location>
</feature>
<feature type="domain" description="2Fe-2S ferredoxin-type" evidence="5">
    <location>
        <begin position="1061"/>
        <end position="1142"/>
    </location>
</feature>
<keyword evidence="8" id="KW-0614">Plasmid</keyword>
<dbReference type="InterPro" id="IPR037949">
    <property type="entry name" value="MopB_CT_Acetylene-hydratase"/>
</dbReference>
<proteinExistence type="inferred from homology"/>
<dbReference type="EMBL" id="CP010708">
    <property type="protein sequence ID" value="AUQ96956.1"/>
    <property type="molecule type" value="Genomic_DNA"/>
</dbReference>
<dbReference type="PRINTS" id="PR00406">
    <property type="entry name" value="CYTB5RDTASE"/>
</dbReference>
<dbReference type="Gene3D" id="3.40.50.740">
    <property type="match status" value="1"/>
</dbReference>
<keyword evidence="2" id="KW-0479">Metal-binding</keyword>
<organism evidence="8 9">
    <name type="scientific">Phaeobacter inhibens</name>
    <dbReference type="NCBI Taxonomy" id="221822"/>
    <lineage>
        <taxon>Bacteria</taxon>
        <taxon>Pseudomonadati</taxon>
        <taxon>Pseudomonadota</taxon>
        <taxon>Alphaproteobacteria</taxon>
        <taxon>Rhodobacterales</taxon>
        <taxon>Roseobacteraceae</taxon>
        <taxon>Phaeobacter</taxon>
    </lineage>
</organism>
<dbReference type="InterPro" id="IPR017927">
    <property type="entry name" value="FAD-bd_FR_type"/>
</dbReference>
<dbReference type="InterPro" id="IPR006657">
    <property type="entry name" value="MoPterin_dinucl-bd_dom"/>
</dbReference>
<dbReference type="Pfam" id="PF00175">
    <property type="entry name" value="NAD_binding_1"/>
    <property type="match status" value="1"/>
</dbReference>
<dbReference type="InterPro" id="IPR012675">
    <property type="entry name" value="Beta-grasp_dom_sf"/>
</dbReference>
<accession>A0ABM6RKC2</accession>
<dbReference type="Gene3D" id="2.40.30.10">
    <property type="entry name" value="Translation factors"/>
    <property type="match status" value="1"/>
</dbReference>
<keyword evidence="3" id="KW-0408">Iron</keyword>
<dbReference type="Pfam" id="PF00970">
    <property type="entry name" value="FAD_binding_6"/>
    <property type="match status" value="1"/>
</dbReference>
<geneLocation type="plasmid" evidence="8 9">
    <name>pP66_c</name>
</geneLocation>
<dbReference type="CDD" id="cd02781">
    <property type="entry name" value="MopB_CT_Acetylene-hydratase"/>
    <property type="match status" value="1"/>
</dbReference>
<dbReference type="Gene3D" id="3.40.50.12440">
    <property type="match status" value="1"/>
</dbReference>
<dbReference type="RefSeq" id="WP_102875564.1">
    <property type="nucleotide sequence ID" value="NZ_CP010602.1"/>
</dbReference>
<dbReference type="SMART" id="SM00926">
    <property type="entry name" value="Molybdop_Fe4S4"/>
    <property type="match status" value="1"/>
</dbReference>
<dbReference type="Proteomes" id="UP000236536">
    <property type="component" value="Plasmid pP66_c"/>
</dbReference>
<evidence type="ECO:0000259" key="5">
    <source>
        <dbReference type="PROSITE" id="PS51085"/>
    </source>
</evidence>
<sequence length="1142" mass="124570">MSIFETQDISGFCCLCRSRCGATFEVRDGQLLAAKPAPEHPTGKALCLKGKAAPEIWSNPDRVLYPMRRTNPKSSADPGWERVSWERALTDIAGRLKEIRTNHGAEAVGFGVTTPSGTPMSDSIDWVERFIRLFGSPNTVYGTEICNWHKDHAHRFTYGSGILFPDYGNADAILLWGFNPSAVWLDQATQIAEARARGAKIISVDPRRAGYAQGADHWMRVLPGQDGPLALGLANLLIECGAYDADFLRRWSNASFLVREDTGEFLREADLNGDAGAGRYVAANTQGEPVFYDANTKMFGEGSEGLDLCASIQMNTHFGRLSCRTAFMYFAESCAKWPVSRVSEVTSIPESEIRKAADTLMSADRIAYYCWSGVGQHRDATQTDRAIALLMALKGGYDVPGGNVAFSKHPMNVPTGFHQFPDGQIEKALGYEARPLGPPSQGWVLARDLYRAILEEQPYKVHALIGFGANMAVSHGDTDLGVDALKALDFHVQIDSVETPTARFADYLLPANMPWEREALRNGFEVSQEAESLVQFRQIAVAPKGESRSDTEIVFALAVRLGMGDAFFDGDIDAAREWQLQPSGLTLADLRAHPDGIRRPLTYRERKYAEKTDAGVRGFETPTGLVEVYSERLLNHWYDAVPVFEYPAATDDSYPLRLTTAKSGYFCHSQHRNIASLRKRMSAPQVRVHPDTAEAQGLEGGEWAELTSAHGKARMQIVLDTDLHPEVLVGSYGWWQASPTLNLPGFDPFSDLGSNYNRLISAEENDAISGSVPHRSTRCAIAPLPGQMRVRPAWSGFRTAVVQEIERVAEGCTRVAFAVDGFELLPDFLPGQHITLKAKVPGQDSPVIRCYSLIGSGVDPERKTYQITVRVVPAPPGADDLPDGAMSGYINHVLESGSLVELKAPSGRFTLPVESNCPVVMVAGGIGITPFLSYLETAAVMGAKHPIRLVYANRNSAGHAYRARIAGFKDRLPGFEAINIYNDPLPSDTVGGTHDRSGFANAQDILEGWDGMVPNVYQCGPPPMMAALESALADAGYPPERLHKEAFVSPVADKPLPNGPFQVTFAKSGKSVEWTESAGSLLDLAESHGLALASGCRAGQCESCRIRVIEGQTMHRTELAFDDEAHCLACQAVPETDVVVDG</sequence>
<dbReference type="InterPro" id="IPR036010">
    <property type="entry name" value="2Fe-2S_ferredoxin-like_sf"/>
</dbReference>
<protein>
    <submittedName>
        <fullName evidence="8">Molybdopterin-containing oxidoreductase</fullName>
    </submittedName>
</protein>
<name>A0ABM6RKC2_9RHOB</name>
<dbReference type="Pfam" id="PF00111">
    <property type="entry name" value="Fer2"/>
    <property type="match status" value="1"/>
</dbReference>
<dbReference type="PROSITE" id="PS51669">
    <property type="entry name" value="4FE4S_MOW_BIS_MGD"/>
    <property type="match status" value="1"/>
</dbReference>
<dbReference type="InterPro" id="IPR001041">
    <property type="entry name" value="2Fe-2S_ferredoxin-type"/>
</dbReference>
<dbReference type="InterPro" id="IPR017938">
    <property type="entry name" value="Riboflavin_synthase-like_b-brl"/>
</dbReference>